<feature type="compositionally biased region" description="Basic residues" evidence="1">
    <location>
        <begin position="40"/>
        <end position="54"/>
    </location>
</feature>
<evidence type="ECO:0000313" key="4">
    <source>
        <dbReference type="Proteomes" id="UP000199517"/>
    </source>
</evidence>
<dbReference type="OrthoDB" id="8821338at2"/>
<dbReference type="AlphaFoldDB" id="A0A1I1XFG3"/>
<sequence>MATEQRNRNRNRNRSRTATFLLLAMCLVLSAGEAPAKPKTTNKPKAAAKARKATKPAAPVAKPASPETLLSTRIGVVDASAPGAALVAMASAGQPASAEGWHYLPLSPAAKAPDCCIRPQAAVPARDIAILRFDGDDAQLAAEHSAQFTRAPDEAFLGLALQGKATVTRATEQRLFLQWPDRKVSVRVDHCFSAEGMHVRIADSAGPGKWQPAAYYYLPLKAEVQPDCPLEE</sequence>
<proteinExistence type="predicted"/>
<reference evidence="4" key="1">
    <citation type="submission" date="2016-10" db="EMBL/GenBank/DDBJ databases">
        <authorList>
            <person name="Varghese N."/>
            <person name="Submissions S."/>
        </authorList>
    </citation>
    <scope>NUCLEOTIDE SEQUENCE [LARGE SCALE GENOMIC DNA]</scope>
    <source>
        <strain evidence="4">DSM 7481</strain>
    </source>
</reference>
<feature type="compositionally biased region" description="Low complexity" evidence="1">
    <location>
        <begin position="55"/>
        <end position="64"/>
    </location>
</feature>
<evidence type="ECO:0000313" key="3">
    <source>
        <dbReference type="EMBL" id="SFE04493.1"/>
    </source>
</evidence>
<keyword evidence="4" id="KW-1185">Reference proteome</keyword>
<name>A0A1I1XFG3_9BURK</name>
<accession>A0A1I1XFG3</accession>
<dbReference type="EMBL" id="FOMQ01000012">
    <property type="protein sequence ID" value="SFE04493.1"/>
    <property type="molecule type" value="Genomic_DNA"/>
</dbReference>
<keyword evidence="2" id="KW-0732">Signal</keyword>
<feature type="chain" id="PRO_5011612196" evidence="2">
    <location>
        <begin position="37"/>
        <end position="232"/>
    </location>
</feature>
<gene>
    <name evidence="3" type="ORF">SAMN04489710_11299</name>
</gene>
<dbReference type="Proteomes" id="UP000199517">
    <property type="component" value="Unassembled WGS sequence"/>
</dbReference>
<feature type="signal peptide" evidence="2">
    <location>
        <begin position="1"/>
        <end position="36"/>
    </location>
</feature>
<evidence type="ECO:0000256" key="2">
    <source>
        <dbReference type="SAM" id="SignalP"/>
    </source>
</evidence>
<evidence type="ECO:0000256" key="1">
    <source>
        <dbReference type="SAM" id="MobiDB-lite"/>
    </source>
</evidence>
<feature type="region of interest" description="Disordered" evidence="1">
    <location>
        <begin position="35"/>
        <end position="65"/>
    </location>
</feature>
<organism evidence="3 4">
    <name type="scientific">Paracidovorax konjaci</name>
    <dbReference type="NCBI Taxonomy" id="32040"/>
    <lineage>
        <taxon>Bacteria</taxon>
        <taxon>Pseudomonadati</taxon>
        <taxon>Pseudomonadota</taxon>
        <taxon>Betaproteobacteria</taxon>
        <taxon>Burkholderiales</taxon>
        <taxon>Comamonadaceae</taxon>
        <taxon>Paracidovorax</taxon>
    </lineage>
</organism>
<protein>
    <submittedName>
        <fullName evidence="3">Uncharacterized protein</fullName>
    </submittedName>
</protein>
<dbReference type="RefSeq" id="WP_092954923.1">
    <property type="nucleotide sequence ID" value="NZ_FOMQ01000012.1"/>
</dbReference>